<dbReference type="PANTHER" id="PTHR19424">
    <property type="entry name" value="HEAT SHOCK FACTOR BINDING PROTEIN 1"/>
    <property type="match status" value="1"/>
</dbReference>
<dbReference type="EMBL" id="AZGZ01000008">
    <property type="protein sequence ID" value="KZZ93534.1"/>
    <property type="molecule type" value="Genomic_DNA"/>
</dbReference>
<feature type="compositionally biased region" description="Low complexity" evidence="2">
    <location>
        <begin position="1"/>
        <end position="16"/>
    </location>
</feature>
<dbReference type="Pfam" id="PF06825">
    <property type="entry name" value="HSBP1"/>
    <property type="match status" value="1"/>
</dbReference>
<keyword evidence="3" id="KW-0346">Stress response</keyword>
<dbReference type="InterPro" id="IPR009643">
    <property type="entry name" value="HS1-bd"/>
</dbReference>
<dbReference type="GO" id="GO:0005634">
    <property type="term" value="C:nucleus"/>
    <property type="evidence" value="ECO:0007669"/>
    <property type="project" value="TreeGrafter"/>
</dbReference>
<comment type="caution">
    <text evidence="3">The sequence shown here is derived from an EMBL/GenBank/DDBJ whole genome shotgun (WGS) entry which is preliminary data.</text>
</comment>
<keyword evidence="4" id="KW-1185">Reference proteome</keyword>
<sequence>MSSASRSSREIASPAATRSSLIPHTASTEENGTHQLAVAVDDLLDQLQQKFDKVSAEIFTKMDDMSRRLDALENSLAAANDGDKN</sequence>
<comment type="similarity">
    <text evidence="1">Belongs to the HSBP1 family.</text>
</comment>
<evidence type="ECO:0000256" key="2">
    <source>
        <dbReference type="SAM" id="MobiDB-lite"/>
    </source>
</evidence>
<proteinExistence type="inferred from homology"/>
<dbReference type="GO" id="GO:0005829">
    <property type="term" value="C:cytosol"/>
    <property type="evidence" value="ECO:0007669"/>
    <property type="project" value="TreeGrafter"/>
</dbReference>
<evidence type="ECO:0000313" key="3">
    <source>
        <dbReference type="EMBL" id="KZZ93534.1"/>
    </source>
</evidence>
<dbReference type="GO" id="GO:0070370">
    <property type="term" value="P:cellular heat acclimation"/>
    <property type="evidence" value="ECO:0007669"/>
    <property type="project" value="TreeGrafter"/>
</dbReference>
<dbReference type="GO" id="GO:0003714">
    <property type="term" value="F:transcription corepressor activity"/>
    <property type="evidence" value="ECO:0007669"/>
    <property type="project" value="InterPro"/>
</dbReference>
<gene>
    <name evidence="3" type="ORF">AAP_02326</name>
</gene>
<dbReference type="AlphaFoldDB" id="A0A168A6P2"/>
<dbReference type="VEuPathDB" id="FungiDB:AAP_02326"/>
<feature type="region of interest" description="Disordered" evidence="2">
    <location>
        <begin position="1"/>
        <end position="31"/>
    </location>
</feature>
<reference evidence="3 4" key="1">
    <citation type="journal article" date="2016" name="Genome Biol. Evol.">
        <title>Divergent and convergent evolution of fungal pathogenicity.</title>
        <authorList>
            <person name="Shang Y."/>
            <person name="Xiao G."/>
            <person name="Zheng P."/>
            <person name="Cen K."/>
            <person name="Zhan S."/>
            <person name="Wang C."/>
        </authorList>
    </citation>
    <scope>NUCLEOTIDE SEQUENCE [LARGE SCALE GENOMIC DNA]</scope>
    <source>
        <strain evidence="3 4">ARSEF 7405</strain>
    </source>
</reference>
<dbReference type="Proteomes" id="UP000242877">
    <property type="component" value="Unassembled WGS sequence"/>
</dbReference>
<dbReference type="OrthoDB" id="4159489at2759"/>
<dbReference type="Gene3D" id="1.20.5.430">
    <property type="match status" value="1"/>
</dbReference>
<evidence type="ECO:0000256" key="1">
    <source>
        <dbReference type="ARBA" id="ARBA00006349"/>
    </source>
</evidence>
<evidence type="ECO:0000313" key="4">
    <source>
        <dbReference type="Proteomes" id="UP000242877"/>
    </source>
</evidence>
<protein>
    <submittedName>
        <fullName evidence="3">Heat shock factor binding 1</fullName>
    </submittedName>
</protein>
<dbReference type="PANTHER" id="PTHR19424:SF0">
    <property type="entry name" value="HEAT SHOCK FACTOR BINDING PROTEIN 1"/>
    <property type="match status" value="1"/>
</dbReference>
<feature type="compositionally biased region" description="Polar residues" evidence="2">
    <location>
        <begin position="17"/>
        <end position="31"/>
    </location>
</feature>
<organism evidence="3 4">
    <name type="scientific">Ascosphaera apis ARSEF 7405</name>
    <dbReference type="NCBI Taxonomy" id="392613"/>
    <lineage>
        <taxon>Eukaryota</taxon>
        <taxon>Fungi</taxon>
        <taxon>Dikarya</taxon>
        <taxon>Ascomycota</taxon>
        <taxon>Pezizomycotina</taxon>
        <taxon>Eurotiomycetes</taxon>
        <taxon>Eurotiomycetidae</taxon>
        <taxon>Onygenales</taxon>
        <taxon>Ascosphaeraceae</taxon>
        <taxon>Ascosphaera</taxon>
    </lineage>
</organism>
<accession>A0A168A6P2</accession>
<name>A0A168A6P2_9EURO</name>